<evidence type="ECO:0000256" key="4">
    <source>
        <dbReference type="PROSITE-ProRule" id="PRU00703"/>
    </source>
</evidence>
<evidence type="ECO:0000313" key="8">
    <source>
        <dbReference type="WBParaSite" id="ACRNAN_scaffold482.g27580.t1"/>
    </source>
</evidence>
<feature type="compositionally biased region" description="Basic and acidic residues" evidence="5">
    <location>
        <begin position="87"/>
        <end position="97"/>
    </location>
</feature>
<dbReference type="GO" id="GO:0005886">
    <property type="term" value="C:plasma membrane"/>
    <property type="evidence" value="ECO:0007669"/>
    <property type="project" value="TreeGrafter"/>
</dbReference>
<organism evidence="7 8">
    <name type="scientific">Acrobeloides nanus</name>
    <dbReference type="NCBI Taxonomy" id="290746"/>
    <lineage>
        <taxon>Eukaryota</taxon>
        <taxon>Metazoa</taxon>
        <taxon>Ecdysozoa</taxon>
        <taxon>Nematoda</taxon>
        <taxon>Chromadorea</taxon>
        <taxon>Rhabditida</taxon>
        <taxon>Tylenchina</taxon>
        <taxon>Cephalobomorpha</taxon>
        <taxon>Cephaloboidea</taxon>
        <taxon>Cephalobidae</taxon>
        <taxon>Acrobeloides</taxon>
    </lineage>
</organism>
<protein>
    <submittedName>
        <fullName evidence="8">CBS domain-containing protein</fullName>
    </submittedName>
</protein>
<dbReference type="InterPro" id="IPR050970">
    <property type="entry name" value="Cl_channel_volt-gated"/>
</dbReference>
<evidence type="ECO:0000313" key="7">
    <source>
        <dbReference type="Proteomes" id="UP000887540"/>
    </source>
</evidence>
<feature type="compositionally biased region" description="Polar residues" evidence="5">
    <location>
        <begin position="101"/>
        <end position="114"/>
    </location>
</feature>
<dbReference type="AlphaFoldDB" id="A0A914E018"/>
<dbReference type="PROSITE" id="PS51371">
    <property type="entry name" value="CBS"/>
    <property type="match status" value="1"/>
</dbReference>
<accession>A0A914E018</accession>
<keyword evidence="1" id="KW-0813">Transport</keyword>
<feature type="domain" description="CBS" evidence="6">
    <location>
        <begin position="1"/>
        <end position="61"/>
    </location>
</feature>
<sequence>MTKNVRYLSKESTYAEVQRLMLEMPKLRAFPIVEDKESMILIGSCSRHKFLHAIETKIGREARQTEANRRIKQAIENNDFEQKNFNNKRDTLTERRPSILSPGSTNMMGSSPNKGSDIRNVADEISSMPTKRLNDLSMDESGSHEDRFPEYVNIISEGNSRQAIRFIIDPDSDMENGNISKSKGGGNAALPNTSFSDVETEKIKRNSSTNSLRSCESSQSHKNNLHKSAHEVYKIIKVTIGDRKGSKWAIVG</sequence>
<dbReference type="InterPro" id="IPR000644">
    <property type="entry name" value="CBS_dom"/>
</dbReference>
<name>A0A914E018_9BILA</name>
<dbReference type="PANTHER" id="PTHR45720">
    <property type="entry name" value="CHLORIDE CHANNEL PROTEIN 2"/>
    <property type="match status" value="1"/>
</dbReference>
<keyword evidence="7" id="KW-1185">Reference proteome</keyword>
<keyword evidence="2" id="KW-0406">Ion transport</keyword>
<dbReference type="PANTHER" id="PTHR45720:SF10">
    <property type="entry name" value="CHLORIDE CHANNEL PROTEIN 2"/>
    <property type="match status" value="1"/>
</dbReference>
<proteinExistence type="predicted"/>
<dbReference type="SUPFAM" id="SSF54631">
    <property type="entry name" value="CBS-domain pair"/>
    <property type="match status" value="1"/>
</dbReference>
<dbReference type="GO" id="GO:0005247">
    <property type="term" value="F:voltage-gated chloride channel activity"/>
    <property type="evidence" value="ECO:0007669"/>
    <property type="project" value="TreeGrafter"/>
</dbReference>
<evidence type="ECO:0000256" key="1">
    <source>
        <dbReference type="ARBA" id="ARBA00022448"/>
    </source>
</evidence>
<dbReference type="Proteomes" id="UP000887540">
    <property type="component" value="Unplaced"/>
</dbReference>
<evidence type="ECO:0000256" key="5">
    <source>
        <dbReference type="SAM" id="MobiDB-lite"/>
    </source>
</evidence>
<dbReference type="WBParaSite" id="ACRNAN_scaffold482.g27580.t1">
    <property type="protein sequence ID" value="ACRNAN_scaffold482.g27580.t1"/>
    <property type="gene ID" value="ACRNAN_scaffold482.g27580"/>
</dbReference>
<feature type="region of interest" description="Disordered" evidence="5">
    <location>
        <begin position="82"/>
        <end position="119"/>
    </location>
</feature>
<evidence type="ECO:0000256" key="2">
    <source>
        <dbReference type="ARBA" id="ARBA00023065"/>
    </source>
</evidence>
<feature type="region of interest" description="Disordered" evidence="5">
    <location>
        <begin position="179"/>
        <end position="224"/>
    </location>
</feature>
<dbReference type="InterPro" id="IPR046342">
    <property type="entry name" value="CBS_dom_sf"/>
</dbReference>
<feature type="compositionally biased region" description="Polar residues" evidence="5">
    <location>
        <begin position="206"/>
        <end position="222"/>
    </location>
</feature>
<keyword evidence="4" id="KW-0129">CBS domain</keyword>
<dbReference type="Gene3D" id="3.10.580.10">
    <property type="entry name" value="CBS-domain"/>
    <property type="match status" value="1"/>
</dbReference>
<evidence type="ECO:0000256" key="3">
    <source>
        <dbReference type="ARBA" id="ARBA00023214"/>
    </source>
</evidence>
<keyword evidence="3" id="KW-0868">Chloride</keyword>
<evidence type="ECO:0000259" key="6">
    <source>
        <dbReference type="PROSITE" id="PS51371"/>
    </source>
</evidence>
<reference evidence="8" key="1">
    <citation type="submission" date="2022-11" db="UniProtKB">
        <authorList>
            <consortium name="WormBaseParasite"/>
        </authorList>
    </citation>
    <scope>IDENTIFICATION</scope>
</reference>